<proteinExistence type="predicted"/>
<dbReference type="InterPro" id="IPR016181">
    <property type="entry name" value="Acyl_CoA_acyltransferase"/>
</dbReference>
<dbReference type="OrthoDB" id="273614at2"/>
<evidence type="ECO:0000313" key="4">
    <source>
        <dbReference type="Proteomes" id="UP000295696"/>
    </source>
</evidence>
<dbReference type="Proteomes" id="UP000295696">
    <property type="component" value="Unassembled WGS sequence"/>
</dbReference>
<dbReference type="RefSeq" id="WP_132241390.1">
    <property type="nucleotide sequence ID" value="NZ_SLZU01000001.1"/>
</dbReference>
<feature type="domain" description="N-acetyltransferase" evidence="2">
    <location>
        <begin position="4"/>
        <end position="160"/>
    </location>
</feature>
<keyword evidence="1 3" id="KW-0808">Transferase</keyword>
<evidence type="ECO:0000256" key="1">
    <source>
        <dbReference type="ARBA" id="ARBA00022679"/>
    </source>
</evidence>
<dbReference type="AlphaFoldDB" id="A0A4R3JNX1"/>
<comment type="caution">
    <text evidence="3">The sequence shown here is derived from an EMBL/GenBank/DDBJ whole genome shotgun (WGS) entry which is preliminary data.</text>
</comment>
<sequence>MTQVHLRNLTHGDIGWLVQQHGEAYARDEGFDISFEALVAEILADFARNHDPRGERGWVAHRGLERLGSIFCVRQDDTTAKLRLFYLVPEASGLGLGKRLLSECMGFARENGYRRMVLWTHQSHRSACALYRATGWRETRSEPKHSFGVDVVEQGFEIDL</sequence>
<dbReference type="InterPro" id="IPR050769">
    <property type="entry name" value="NAT_camello-type"/>
</dbReference>
<organism evidence="3 4">
    <name type="scientific">Primorskyibacter sedentarius</name>
    <dbReference type="NCBI Taxonomy" id="745311"/>
    <lineage>
        <taxon>Bacteria</taxon>
        <taxon>Pseudomonadati</taxon>
        <taxon>Pseudomonadota</taxon>
        <taxon>Alphaproteobacteria</taxon>
        <taxon>Rhodobacterales</taxon>
        <taxon>Roseobacteraceae</taxon>
        <taxon>Primorskyibacter</taxon>
    </lineage>
</organism>
<accession>A0A4R3JNX1</accession>
<dbReference type="InterPro" id="IPR000182">
    <property type="entry name" value="GNAT_dom"/>
</dbReference>
<dbReference type="CDD" id="cd04301">
    <property type="entry name" value="NAT_SF"/>
    <property type="match status" value="1"/>
</dbReference>
<gene>
    <name evidence="3" type="ORF">EDD52_101451</name>
</gene>
<dbReference type="PANTHER" id="PTHR13947:SF37">
    <property type="entry name" value="LD18367P"/>
    <property type="match status" value="1"/>
</dbReference>
<evidence type="ECO:0000259" key="2">
    <source>
        <dbReference type="PROSITE" id="PS51186"/>
    </source>
</evidence>
<dbReference type="GO" id="GO:0008080">
    <property type="term" value="F:N-acetyltransferase activity"/>
    <property type="evidence" value="ECO:0007669"/>
    <property type="project" value="InterPro"/>
</dbReference>
<dbReference type="EMBL" id="SLZU01000001">
    <property type="protein sequence ID" value="TCS67354.1"/>
    <property type="molecule type" value="Genomic_DNA"/>
</dbReference>
<dbReference type="SUPFAM" id="SSF55729">
    <property type="entry name" value="Acyl-CoA N-acyltransferases (Nat)"/>
    <property type="match status" value="1"/>
</dbReference>
<dbReference type="Pfam" id="PF00583">
    <property type="entry name" value="Acetyltransf_1"/>
    <property type="match status" value="1"/>
</dbReference>
<dbReference type="PROSITE" id="PS51186">
    <property type="entry name" value="GNAT"/>
    <property type="match status" value="1"/>
</dbReference>
<dbReference type="PANTHER" id="PTHR13947">
    <property type="entry name" value="GNAT FAMILY N-ACETYLTRANSFERASE"/>
    <property type="match status" value="1"/>
</dbReference>
<protein>
    <submittedName>
        <fullName evidence="3">Acetyltransferase (GNAT) family protein</fullName>
    </submittedName>
</protein>
<name>A0A4R3JNX1_9RHOB</name>
<keyword evidence="4" id="KW-1185">Reference proteome</keyword>
<reference evidence="3 4" key="1">
    <citation type="submission" date="2019-03" db="EMBL/GenBank/DDBJ databases">
        <title>Genomic Encyclopedia of Type Strains, Phase IV (KMG-IV): sequencing the most valuable type-strain genomes for metagenomic binning, comparative biology and taxonomic classification.</title>
        <authorList>
            <person name="Goeker M."/>
        </authorList>
    </citation>
    <scope>NUCLEOTIDE SEQUENCE [LARGE SCALE GENOMIC DNA]</scope>
    <source>
        <strain evidence="3 4">DSM 104836</strain>
    </source>
</reference>
<evidence type="ECO:0000313" key="3">
    <source>
        <dbReference type="EMBL" id="TCS67354.1"/>
    </source>
</evidence>
<dbReference type="Gene3D" id="3.40.630.30">
    <property type="match status" value="1"/>
</dbReference>